<sequence>MFRNSTAIILATTLMAAPLSISAQEAEDATEEQQMEQTDDTAQTGEEAATVEGDDVSSDTEMTEEPAEGAAGSSQEMAEDAQTAEENAQPVEGQIVMQGENSMLAGDMMGATVFSADGESVGDIADLIITMDGTVEGVVIGVGGFLGIGQKSVAIEMSQLQVMENEDGTPRLTTDATREDLEAAPEFVTAQEQRQQQEMQESADAMQEGGGNATGSDAGQMDGTATEGAMEPAEGEMEAEESSTAN</sequence>
<dbReference type="Proteomes" id="UP000244912">
    <property type="component" value="Unassembled WGS sequence"/>
</dbReference>
<keyword evidence="2" id="KW-0732">Signal</keyword>
<feature type="compositionally biased region" description="Low complexity" evidence="1">
    <location>
        <begin position="223"/>
        <end position="232"/>
    </location>
</feature>
<feature type="region of interest" description="Disordered" evidence="1">
    <location>
        <begin position="23"/>
        <end position="92"/>
    </location>
</feature>
<name>A0A2R8BY78_9RHOB</name>
<dbReference type="SUPFAM" id="SSF50346">
    <property type="entry name" value="PRC-barrel domain"/>
    <property type="match status" value="1"/>
</dbReference>
<feature type="domain" description="PRC-barrel" evidence="3">
    <location>
        <begin position="102"/>
        <end position="180"/>
    </location>
</feature>
<evidence type="ECO:0000313" key="5">
    <source>
        <dbReference type="Proteomes" id="UP000244912"/>
    </source>
</evidence>
<dbReference type="InterPro" id="IPR011033">
    <property type="entry name" value="PRC_barrel-like_sf"/>
</dbReference>
<reference evidence="4 5" key="1">
    <citation type="submission" date="2018-03" db="EMBL/GenBank/DDBJ databases">
        <authorList>
            <person name="Keele B.F."/>
        </authorList>
    </citation>
    <scope>NUCLEOTIDE SEQUENCE [LARGE SCALE GENOMIC DNA]</scope>
    <source>
        <strain evidence="4 5">CECT 8504</strain>
    </source>
</reference>
<feature type="signal peptide" evidence="2">
    <location>
        <begin position="1"/>
        <end position="23"/>
    </location>
</feature>
<accession>A0A2R8BY78</accession>
<feature type="compositionally biased region" description="Acidic residues" evidence="1">
    <location>
        <begin position="233"/>
        <end position="246"/>
    </location>
</feature>
<dbReference type="InterPro" id="IPR027275">
    <property type="entry name" value="PRC-brl_dom"/>
</dbReference>
<feature type="chain" id="PRO_5015353604" description="PRC-barrel domain-containing protein" evidence="2">
    <location>
        <begin position="24"/>
        <end position="246"/>
    </location>
</feature>
<dbReference type="EMBL" id="ONZF01000007">
    <property type="protein sequence ID" value="SPJ25137.1"/>
    <property type="molecule type" value="Genomic_DNA"/>
</dbReference>
<evidence type="ECO:0000259" key="3">
    <source>
        <dbReference type="Pfam" id="PF05239"/>
    </source>
</evidence>
<feature type="compositionally biased region" description="Acidic residues" evidence="1">
    <location>
        <begin position="52"/>
        <end position="67"/>
    </location>
</feature>
<dbReference type="PANTHER" id="PTHR36505">
    <property type="entry name" value="BLR1072 PROTEIN"/>
    <property type="match status" value="1"/>
</dbReference>
<dbReference type="Pfam" id="PF05239">
    <property type="entry name" value="PRC"/>
    <property type="match status" value="1"/>
</dbReference>
<evidence type="ECO:0000256" key="2">
    <source>
        <dbReference type="SAM" id="SignalP"/>
    </source>
</evidence>
<feature type="region of interest" description="Disordered" evidence="1">
    <location>
        <begin position="184"/>
        <end position="246"/>
    </location>
</feature>
<dbReference type="OrthoDB" id="7727620at2"/>
<keyword evidence="5" id="KW-1185">Reference proteome</keyword>
<proteinExistence type="predicted"/>
<organism evidence="4 5">
    <name type="scientific">Palleronia abyssalis</name>
    <dbReference type="NCBI Taxonomy" id="1501240"/>
    <lineage>
        <taxon>Bacteria</taxon>
        <taxon>Pseudomonadati</taxon>
        <taxon>Pseudomonadota</taxon>
        <taxon>Alphaproteobacteria</taxon>
        <taxon>Rhodobacterales</taxon>
        <taxon>Roseobacteraceae</taxon>
        <taxon>Palleronia</taxon>
    </lineage>
</organism>
<evidence type="ECO:0000313" key="4">
    <source>
        <dbReference type="EMBL" id="SPJ25137.1"/>
    </source>
</evidence>
<protein>
    <recommendedName>
        <fullName evidence="3">PRC-barrel domain-containing protein</fullName>
    </recommendedName>
</protein>
<gene>
    <name evidence="4" type="ORF">PAA8504_02983</name>
</gene>
<evidence type="ECO:0000256" key="1">
    <source>
        <dbReference type="SAM" id="MobiDB-lite"/>
    </source>
</evidence>
<feature type="compositionally biased region" description="Acidic residues" evidence="1">
    <location>
        <begin position="25"/>
        <end position="39"/>
    </location>
</feature>
<dbReference type="AlphaFoldDB" id="A0A2R8BY78"/>
<dbReference type="PANTHER" id="PTHR36505:SF1">
    <property type="entry name" value="BLR1072 PROTEIN"/>
    <property type="match status" value="1"/>
</dbReference>
<dbReference type="RefSeq" id="WP_108894941.1">
    <property type="nucleotide sequence ID" value="NZ_ONZF01000007.1"/>
</dbReference>
<feature type="compositionally biased region" description="Low complexity" evidence="1">
    <location>
        <begin position="191"/>
        <end position="200"/>
    </location>
</feature>
<dbReference type="Gene3D" id="2.30.30.240">
    <property type="entry name" value="PRC-barrel domain"/>
    <property type="match status" value="1"/>
</dbReference>